<dbReference type="PANTHER" id="PTHR38459">
    <property type="entry name" value="PROPHAGE BACTOPRENOL-LINKED GLUCOSE TRANSLOCASE HOMOLOG"/>
    <property type="match status" value="1"/>
</dbReference>
<keyword evidence="3 7" id="KW-0812">Transmembrane</keyword>
<keyword evidence="10" id="KW-1185">Reference proteome</keyword>
<evidence type="ECO:0000256" key="4">
    <source>
        <dbReference type="ARBA" id="ARBA00022989"/>
    </source>
</evidence>
<comment type="caution">
    <text evidence="9">The sequence shown here is derived from an EMBL/GenBank/DDBJ whole genome shotgun (WGS) entry which is preliminary data.</text>
</comment>
<dbReference type="InterPro" id="IPR051401">
    <property type="entry name" value="GtrA_CellWall_Glycosyl"/>
</dbReference>
<dbReference type="EMBL" id="JAKMUT010000007">
    <property type="protein sequence ID" value="MCZ9290140.1"/>
    <property type="molecule type" value="Genomic_DNA"/>
</dbReference>
<organism evidence="9 10">
    <name type="scientific">Corynebacterium evansiae</name>
    <dbReference type="NCBI Taxonomy" id="2913499"/>
    <lineage>
        <taxon>Bacteria</taxon>
        <taxon>Bacillati</taxon>
        <taxon>Actinomycetota</taxon>
        <taxon>Actinomycetes</taxon>
        <taxon>Mycobacteriales</taxon>
        <taxon>Corynebacteriaceae</taxon>
        <taxon>Corynebacterium</taxon>
    </lineage>
</organism>
<feature type="transmembrane region" description="Helical" evidence="7">
    <location>
        <begin position="140"/>
        <end position="159"/>
    </location>
</feature>
<comment type="similarity">
    <text evidence="2">Belongs to the GtrA family.</text>
</comment>
<evidence type="ECO:0000256" key="5">
    <source>
        <dbReference type="ARBA" id="ARBA00023136"/>
    </source>
</evidence>
<evidence type="ECO:0000256" key="1">
    <source>
        <dbReference type="ARBA" id="ARBA00004141"/>
    </source>
</evidence>
<comment type="subcellular location">
    <subcellularLocation>
        <location evidence="1">Membrane</location>
        <topology evidence="1">Multi-pass membrane protein</topology>
    </subcellularLocation>
</comment>
<dbReference type="RefSeq" id="WP_269944707.1">
    <property type="nucleotide sequence ID" value="NZ_JAKMUT010000007.1"/>
</dbReference>
<feature type="domain" description="GtrA/DPMS transmembrane" evidence="8">
    <location>
        <begin position="53"/>
        <end position="160"/>
    </location>
</feature>
<name>A0A9X3LN21_9CORY</name>
<dbReference type="PANTHER" id="PTHR38459:SF1">
    <property type="entry name" value="PROPHAGE BACTOPRENOL-LINKED GLUCOSE TRANSLOCASE HOMOLOG"/>
    <property type="match status" value="1"/>
</dbReference>
<feature type="compositionally biased region" description="Polar residues" evidence="6">
    <location>
        <begin position="8"/>
        <end position="17"/>
    </location>
</feature>
<accession>A0A9X3LN21</accession>
<gene>
    <name evidence="9" type="ORF">L8V00_07990</name>
</gene>
<feature type="region of interest" description="Disordered" evidence="6">
    <location>
        <begin position="1"/>
        <end position="29"/>
    </location>
</feature>
<evidence type="ECO:0000313" key="10">
    <source>
        <dbReference type="Proteomes" id="UP001146469"/>
    </source>
</evidence>
<evidence type="ECO:0000256" key="7">
    <source>
        <dbReference type="SAM" id="Phobius"/>
    </source>
</evidence>
<protein>
    <submittedName>
        <fullName evidence="9">GtrA family protein</fullName>
    </submittedName>
</protein>
<evidence type="ECO:0000256" key="3">
    <source>
        <dbReference type="ARBA" id="ARBA00022692"/>
    </source>
</evidence>
<sequence length="240" mass="26674">MKLAEVTVSETQTTPSAEPTKPAEDVGVNKKNAKDAALSRTHRRRNVARQFIQFGIVGASGFVVNQAIFVLSKKLAEAGWDIHVQDAFLNLLGTQYHFRWYHVFSVVAFLLANIWNFCLNRYWTFRHEPKRAWWKQLPQFMAVGVFGLLITLVVSTALVNPESPIALPQDIFDNSTGLRTRAYWGNFIGVILAVPANFLFNKLWTFRAKPREASRVVRVVEPRTGGAGSGAGAGAGDADV</sequence>
<evidence type="ECO:0000259" key="8">
    <source>
        <dbReference type="Pfam" id="PF04138"/>
    </source>
</evidence>
<reference evidence="9" key="1">
    <citation type="submission" date="2022-02" db="EMBL/GenBank/DDBJ databases">
        <title>Corynebacterium sp. from urogenital microbiome.</title>
        <authorList>
            <person name="Cappelli E.A."/>
            <person name="Ribeiro T.G."/>
            <person name="Peixe L."/>
        </authorList>
    </citation>
    <scope>NUCLEOTIDE SEQUENCE</scope>
    <source>
        <strain evidence="9">C8Ua_174</strain>
    </source>
</reference>
<dbReference type="Pfam" id="PF04138">
    <property type="entry name" value="GtrA_DPMS_TM"/>
    <property type="match status" value="1"/>
</dbReference>
<dbReference type="InterPro" id="IPR007267">
    <property type="entry name" value="GtrA_DPMS_TM"/>
</dbReference>
<dbReference type="GO" id="GO:0005886">
    <property type="term" value="C:plasma membrane"/>
    <property type="evidence" value="ECO:0007669"/>
    <property type="project" value="TreeGrafter"/>
</dbReference>
<evidence type="ECO:0000256" key="6">
    <source>
        <dbReference type="SAM" id="MobiDB-lite"/>
    </source>
</evidence>
<dbReference type="Proteomes" id="UP001146469">
    <property type="component" value="Unassembled WGS sequence"/>
</dbReference>
<keyword evidence="5 7" id="KW-0472">Membrane</keyword>
<feature type="transmembrane region" description="Helical" evidence="7">
    <location>
        <begin position="51"/>
        <end position="71"/>
    </location>
</feature>
<evidence type="ECO:0000313" key="9">
    <source>
        <dbReference type="EMBL" id="MCZ9290140.1"/>
    </source>
</evidence>
<keyword evidence="4 7" id="KW-1133">Transmembrane helix</keyword>
<dbReference type="AlphaFoldDB" id="A0A9X3LN21"/>
<feature type="transmembrane region" description="Helical" evidence="7">
    <location>
        <begin position="182"/>
        <end position="200"/>
    </location>
</feature>
<feature type="transmembrane region" description="Helical" evidence="7">
    <location>
        <begin position="100"/>
        <end position="119"/>
    </location>
</feature>
<proteinExistence type="inferred from homology"/>
<dbReference type="GO" id="GO:0000271">
    <property type="term" value="P:polysaccharide biosynthetic process"/>
    <property type="evidence" value="ECO:0007669"/>
    <property type="project" value="InterPro"/>
</dbReference>
<evidence type="ECO:0000256" key="2">
    <source>
        <dbReference type="ARBA" id="ARBA00009399"/>
    </source>
</evidence>